<evidence type="ECO:0000313" key="2">
    <source>
        <dbReference type="EMBL" id="EMN21822.1"/>
    </source>
</evidence>
<gene>
    <name evidence="2" type="ORF">LEP1GSC063_3795</name>
</gene>
<sequence length="37" mass="4504">MFVMNIMISTSTDRSRVFLRWLVVNILVSYVFFKSRF</sequence>
<keyword evidence="1" id="KW-0812">Transmembrane</keyword>
<keyword evidence="1" id="KW-1133">Transmembrane helix</keyword>
<comment type="caution">
    <text evidence="2">The sequence shown here is derived from an EMBL/GenBank/DDBJ whole genome shotgun (WGS) entry which is preliminary data.</text>
</comment>
<proteinExistence type="predicted"/>
<dbReference type="AlphaFoldDB" id="M6K216"/>
<keyword evidence="1" id="KW-0472">Membrane</keyword>
<dbReference type="Proteomes" id="UP000012106">
    <property type="component" value="Unassembled WGS sequence"/>
</dbReference>
<accession>M6K216</accession>
<feature type="transmembrane region" description="Helical" evidence="1">
    <location>
        <begin position="17"/>
        <end position="33"/>
    </location>
</feature>
<evidence type="ECO:0000313" key="3">
    <source>
        <dbReference type="Proteomes" id="UP000012106"/>
    </source>
</evidence>
<organism evidence="2 3">
    <name type="scientific">Leptospira santarosai serovar Arenal str. MAVJ 401</name>
    <dbReference type="NCBI Taxonomy" id="1049976"/>
    <lineage>
        <taxon>Bacteria</taxon>
        <taxon>Pseudomonadati</taxon>
        <taxon>Spirochaetota</taxon>
        <taxon>Spirochaetia</taxon>
        <taxon>Leptospirales</taxon>
        <taxon>Leptospiraceae</taxon>
        <taxon>Leptospira</taxon>
    </lineage>
</organism>
<evidence type="ECO:0000256" key="1">
    <source>
        <dbReference type="SAM" id="Phobius"/>
    </source>
</evidence>
<reference evidence="2 3" key="1">
    <citation type="submission" date="2013-01" db="EMBL/GenBank/DDBJ databases">
        <authorList>
            <person name="Harkins D.M."/>
            <person name="Durkin A.S."/>
            <person name="Brinkac L.M."/>
            <person name="Haft D.H."/>
            <person name="Selengut J.D."/>
            <person name="Sanka R."/>
            <person name="DePew J."/>
            <person name="Purushe J."/>
            <person name="Hartskeerl R.A."/>
            <person name="Ahmed A."/>
            <person name="van der Linden H."/>
            <person name="Goris M.G.A."/>
            <person name="Vinetz J.M."/>
            <person name="Sutton G.G."/>
            <person name="Nierman W.C."/>
            <person name="Fouts D.E."/>
        </authorList>
    </citation>
    <scope>NUCLEOTIDE SEQUENCE [LARGE SCALE GENOMIC DNA]</scope>
    <source>
        <strain evidence="2 3">MAVJ 401</strain>
    </source>
</reference>
<protein>
    <submittedName>
        <fullName evidence="2">Uncharacterized protein</fullName>
    </submittedName>
</protein>
<name>M6K216_9LEPT</name>
<dbReference type="EMBL" id="AHMU02000049">
    <property type="protein sequence ID" value="EMN21822.1"/>
    <property type="molecule type" value="Genomic_DNA"/>
</dbReference>